<dbReference type="OMA" id="HACEDSC"/>
<dbReference type="GO" id="GO:0036064">
    <property type="term" value="C:ciliary basal body"/>
    <property type="evidence" value="ECO:0007669"/>
    <property type="project" value="TreeGrafter"/>
</dbReference>
<evidence type="ECO:0000256" key="1">
    <source>
        <dbReference type="ARBA" id="ARBA00022598"/>
    </source>
</evidence>
<reference evidence="4 5" key="1">
    <citation type="submission" date="2011-07" db="EMBL/GenBank/DDBJ databases">
        <authorList>
            <person name="Coyne R."/>
            <person name="Brami D."/>
            <person name="Johnson J."/>
            <person name="Hostetler J."/>
            <person name="Hannick L."/>
            <person name="Clark T."/>
            <person name="Cassidy-Hanley D."/>
            <person name="Inman J."/>
        </authorList>
    </citation>
    <scope>NUCLEOTIDE SEQUENCE [LARGE SCALE GENOMIC DNA]</scope>
    <source>
        <strain evidence="4 5">G5</strain>
    </source>
</reference>
<dbReference type="AlphaFoldDB" id="G0QST1"/>
<dbReference type="GO" id="GO:0005524">
    <property type="term" value="F:ATP binding"/>
    <property type="evidence" value="ECO:0007669"/>
    <property type="project" value="UniProtKB-KW"/>
</dbReference>
<name>G0QST1_ICHMU</name>
<dbReference type="GO" id="GO:0015631">
    <property type="term" value="F:tubulin binding"/>
    <property type="evidence" value="ECO:0007669"/>
    <property type="project" value="TreeGrafter"/>
</dbReference>
<evidence type="ECO:0000256" key="2">
    <source>
        <dbReference type="ARBA" id="ARBA00022741"/>
    </source>
</evidence>
<dbReference type="InParanoid" id="G0QST1"/>
<dbReference type="EC" id="6.3.2.25" evidence="4"/>
<gene>
    <name evidence="4" type="ORF">IMG5_103270</name>
</gene>
<dbReference type="Gene3D" id="3.30.470.20">
    <property type="entry name" value="ATP-grasp fold, B domain"/>
    <property type="match status" value="1"/>
</dbReference>
<dbReference type="GO" id="GO:0000226">
    <property type="term" value="P:microtubule cytoskeleton organization"/>
    <property type="evidence" value="ECO:0007669"/>
    <property type="project" value="TreeGrafter"/>
</dbReference>
<evidence type="ECO:0000313" key="4">
    <source>
        <dbReference type="EMBL" id="EGR31726.1"/>
    </source>
</evidence>
<dbReference type="PANTHER" id="PTHR12241:SF147">
    <property type="entry name" value="TUBULIN POLYGLUTAMYLASE TTLL7"/>
    <property type="match status" value="1"/>
</dbReference>
<organism evidence="4 5">
    <name type="scientific">Ichthyophthirius multifiliis</name>
    <name type="common">White spot disease agent</name>
    <name type="synonym">Ich</name>
    <dbReference type="NCBI Taxonomy" id="5932"/>
    <lineage>
        <taxon>Eukaryota</taxon>
        <taxon>Sar</taxon>
        <taxon>Alveolata</taxon>
        <taxon>Ciliophora</taxon>
        <taxon>Intramacronucleata</taxon>
        <taxon>Oligohymenophorea</taxon>
        <taxon>Hymenostomatida</taxon>
        <taxon>Ophryoglenina</taxon>
        <taxon>Ichthyophthirius</taxon>
    </lineage>
</organism>
<keyword evidence="3" id="KW-0067">ATP-binding</keyword>
<evidence type="ECO:0000256" key="3">
    <source>
        <dbReference type="ARBA" id="ARBA00022840"/>
    </source>
</evidence>
<dbReference type="SUPFAM" id="SSF56059">
    <property type="entry name" value="Glutathione synthetase ATP-binding domain-like"/>
    <property type="match status" value="1"/>
</dbReference>
<dbReference type="OrthoDB" id="202825at2759"/>
<dbReference type="Proteomes" id="UP000008983">
    <property type="component" value="Unassembled WGS sequence"/>
</dbReference>
<dbReference type="PANTHER" id="PTHR12241">
    <property type="entry name" value="TUBULIN POLYGLUTAMYLASE"/>
    <property type="match status" value="1"/>
</dbReference>
<dbReference type="Pfam" id="PF03133">
    <property type="entry name" value="TTL"/>
    <property type="match status" value="1"/>
</dbReference>
<dbReference type="eggNOG" id="KOG2158">
    <property type="taxonomic scope" value="Eukaryota"/>
</dbReference>
<keyword evidence="2" id="KW-0547">Nucleotide-binding</keyword>
<accession>G0QST1</accession>
<dbReference type="GeneID" id="14907872"/>
<dbReference type="GO" id="GO:0004835">
    <property type="term" value="F:tubulin-tyrosine ligase activity"/>
    <property type="evidence" value="ECO:0007669"/>
    <property type="project" value="UniProtKB-EC"/>
</dbReference>
<keyword evidence="5" id="KW-1185">Reference proteome</keyword>
<proteinExistence type="predicted"/>
<sequence>MLPFQKINHFPGSFNLGKKNQLGKNLSKMKQKHPQDYDFFPKTWLLPYQYEELRNYYEKQKPKKPVLIVKPEAGSQGKGICIIKSIQKLTNDQHVVVQEYIKNPYLIEGLKFDFRVYVLLRSVNPLKIFLYREGLARFATVKYQKPKRSNVKNLCMHLTNYAINKLNENFQFNKDAFQDNIGHKRSLSSVLKLLSDKEVDVDKLLVQIKQIINKTMCSVQPYLSHLYNSSQLKSENNQMCFEIFGFDIMLDQFMKPFLLEVNHTPSFTTDTPLDYNIKHCLIMDTLILINTRYKDKKQQVQIYIFIFINLFNKKVF</sequence>
<dbReference type="PROSITE" id="PS51221">
    <property type="entry name" value="TTL"/>
    <property type="match status" value="1"/>
</dbReference>
<protein>
    <submittedName>
        <fullName evidence="4">Tubulin-tyrosine ligase family protein, putative</fullName>
        <ecNumber evidence="4">6.3.2.25</ecNumber>
    </submittedName>
</protein>
<keyword evidence="1 4" id="KW-0436">Ligase</keyword>
<dbReference type="RefSeq" id="XP_004035212.1">
    <property type="nucleotide sequence ID" value="XM_004035164.1"/>
</dbReference>
<evidence type="ECO:0000313" key="5">
    <source>
        <dbReference type="Proteomes" id="UP000008983"/>
    </source>
</evidence>
<dbReference type="InterPro" id="IPR004344">
    <property type="entry name" value="TTL/TTLL_fam"/>
</dbReference>
<dbReference type="GO" id="GO:0070740">
    <property type="term" value="F:tubulin-glutamic acid ligase activity"/>
    <property type="evidence" value="ECO:0007669"/>
    <property type="project" value="TreeGrafter"/>
</dbReference>
<dbReference type="EMBL" id="GL983823">
    <property type="protein sequence ID" value="EGR31726.1"/>
    <property type="molecule type" value="Genomic_DNA"/>
</dbReference>